<keyword evidence="8" id="KW-1185">Reference proteome</keyword>
<keyword evidence="1" id="KW-0479">Metal-binding</keyword>
<dbReference type="InterPro" id="IPR002181">
    <property type="entry name" value="Fibrinogen_a/b/g_C_dom"/>
</dbReference>
<dbReference type="Pfam" id="PF00147">
    <property type="entry name" value="Fibrinogen_C"/>
    <property type="match status" value="1"/>
</dbReference>
<evidence type="ECO:0000313" key="7">
    <source>
        <dbReference type="EMBL" id="EDO34747.1"/>
    </source>
</evidence>
<dbReference type="PROSITE" id="PS51406">
    <property type="entry name" value="FIBRINOGEN_C_2"/>
    <property type="match status" value="1"/>
</dbReference>
<name>A7SNH1_NEMVE</name>
<dbReference type="NCBIfam" id="NF040941">
    <property type="entry name" value="GGGWT_bact"/>
    <property type="match status" value="1"/>
</dbReference>
<dbReference type="PhylomeDB" id="A7SNH1"/>
<feature type="region of interest" description="Disordered" evidence="5">
    <location>
        <begin position="1"/>
        <end position="22"/>
    </location>
</feature>
<protein>
    <recommendedName>
        <fullName evidence="6">Fibrinogen C-terminal domain-containing protein</fullName>
    </recommendedName>
</protein>
<dbReference type="HOGENOM" id="CLU_066325_0_0_1"/>
<organism evidence="7 8">
    <name type="scientific">Nematostella vectensis</name>
    <name type="common">Starlet sea anemone</name>
    <dbReference type="NCBI Taxonomy" id="45351"/>
    <lineage>
        <taxon>Eukaryota</taxon>
        <taxon>Metazoa</taxon>
        <taxon>Cnidaria</taxon>
        <taxon>Anthozoa</taxon>
        <taxon>Hexacorallia</taxon>
        <taxon>Actiniaria</taxon>
        <taxon>Edwardsiidae</taxon>
        <taxon>Nematostella</taxon>
    </lineage>
</organism>
<dbReference type="InterPro" id="IPR036056">
    <property type="entry name" value="Fibrinogen-like_C"/>
</dbReference>
<dbReference type="GO" id="GO:0005615">
    <property type="term" value="C:extracellular space"/>
    <property type="evidence" value="ECO:0000318"/>
    <property type="project" value="GO_Central"/>
</dbReference>
<dbReference type="GO" id="GO:0070492">
    <property type="term" value="F:oligosaccharide binding"/>
    <property type="evidence" value="ECO:0000318"/>
    <property type="project" value="GO_Central"/>
</dbReference>
<dbReference type="PANTHER" id="PTHR16146:SF46">
    <property type="entry name" value="INTELECTIN-1A-RELATED"/>
    <property type="match status" value="1"/>
</dbReference>
<dbReference type="InterPro" id="IPR014716">
    <property type="entry name" value="Fibrinogen_a/b/g_C_1"/>
</dbReference>
<evidence type="ECO:0000256" key="5">
    <source>
        <dbReference type="SAM" id="MobiDB-lite"/>
    </source>
</evidence>
<dbReference type="AlphaFoldDB" id="A7SNH1"/>
<feature type="compositionally biased region" description="Basic and acidic residues" evidence="5">
    <location>
        <begin position="1"/>
        <end position="12"/>
    </location>
</feature>
<gene>
    <name evidence="7" type="ORF">NEMVEDRAFT_v1g214950</name>
</gene>
<dbReference type="GO" id="GO:0046872">
    <property type="term" value="F:metal ion binding"/>
    <property type="evidence" value="ECO:0007669"/>
    <property type="project" value="UniProtKB-KW"/>
</dbReference>
<proteinExistence type="predicted"/>
<keyword evidence="4" id="KW-1015">Disulfide bond</keyword>
<dbReference type="Proteomes" id="UP000001593">
    <property type="component" value="Unassembled WGS sequence"/>
</dbReference>
<evidence type="ECO:0000256" key="2">
    <source>
        <dbReference type="ARBA" id="ARBA00022734"/>
    </source>
</evidence>
<dbReference type="SUPFAM" id="SSF56496">
    <property type="entry name" value="Fibrinogen C-terminal domain-like"/>
    <property type="match status" value="1"/>
</dbReference>
<evidence type="ECO:0000256" key="3">
    <source>
        <dbReference type="ARBA" id="ARBA00022837"/>
    </source>
</evidence>
<dbReference type="EMBL" id="DS469720">
    <property type="protein sequence ID" value="EDO34747.1"/>
    <property type="molecule type" value="Genomic_DNA"/>
</dbReference>
<dbReference type="KEGG" id="nve:5506103"/>
<dbReference type="Gene3D" id="3.90.215.10">
    <property type="entry name" value="Gamma Fibrinogen, chain A, domain 1"/>
    <property type="match status" value="1"/>
</dbReference>
<evidence type="ECO:0000256" key="4">
    <source>
        <dbReference type="ARBA" id="ARBA00023157"/>
    </source>
</evidence>
<dbReference type="InParanoid" id="A7SNH1"/>
<evidence type="ECO:0000259" key="6">
    <source>
        <dbReference type="PROSITE" id="PS51406"/>
    </source>
</evidence>
<accession>A7SNH1</accession>
<keyword evidence="3" id="KW-0106">Calcium</keyword>
<keyword evidence="2" id="KW-0430">Lectin</keyword>
<evidence type="ECO:0000313" key="8">
    <source>
        <dbReference type="Proteomes" id="UP000001593"/>
    </source>
</evidence>
<dbReference type="PANTHER" id="PTHR16146">
    <property type="entry name" value="INTELECTIN"/>
    <property type="match status" value="1"/>
</dbReference>
<evidence type="ECO:0000256" key="1">
    <source>
        <dbReference type="ARBA" id="ARBA00022723"/>
    </source>
</evidence>
<sequence>MSCKDILDRGESKGSGGYYIDPERKGEGPFPVYCDMTNEGGGWMMTLNLTYEASRAAFTPEESFRSLSKFRDGYMGITSNAMGLLQSLTSFTQMRFVCHKQAVGRTLHIVTTPDSKGKAVVDYFSAKTDILPSACRSFTEGAGNNALLTGRCHRWGRDSSGAAFVGLWGHASLPNQVWRMYDHTMYEATMYHWVFKNGRHDCDDTGSAKTDGDFWKIFIR</sequence>
<reference evidence="7 8" key="1">
    <citation type="journal article" date="2007" name="Science">
        <title>Sea anemone genome reveals ancestral eumetazoan gene repertoire and genomic organization.</title>
        <authorList>
            <person name="Putnam N.H."/>
            <person name="Srivastava M."/>
            <person name="Hellsten U."/>
            <person name="Dirks B."/>
            <person name="Chapman J."/>
            <person name="Salamov A."/>
            <person name="Terry A."/>
            <person name="Shapiro H."/>
            <person name="Lindquist E."/>
            <person name="Kapitonov V.V."/>
            <person name="Jurka J."/>
            <person name="Genikhovich G."/>
            <person name="Grigoriev I.V."/>
            <person name="Lucas S.M."/>
            <person name="Steele R.E."/>
            <person name="Finnerty J.R."/>
            <person name="Technau U."/>
            <person name="Martindale M.Q."/>
            <person name="Rokhsar D.S."/>
        </authorList>
    </citation>
    <scope>NUCLEOTIDE SEQUENCE [LARGE SCALE GENOMIC DNA]</scope>
    <source>
        <strain evidence="8">CH2 X CH6</strain>
    </source>
</reference>
<feature type="domain" description="Fibrinogen C-terminal" evidence="6">
    <location>
        <begin position="1"/>
        <end position="44"/>
    </location>
</feature>
<dbReference type="OMA" id="CHEWGAE"/>